<feature type="domain" description="Mutator-like transposase" evidence="1">
    <location>
        <begin position="14"/>
        <end position="119"/>
    </location>
</feature>
<dbReference type="Pfam" id="PF20700">
    <property type="entry name" value="Mutator"/>
    <property type="match status" value="1"/>
</dbReference>
<reference evidence="2 3" key="1">
    <citation type="journal article" date="2019" name="Philos. Trans. R. Soc. Lond., B, Biol. Sci.">
        <title>Ant behaviour and brain gene expression of defending hosts depend on the ecological success of the intruding social parasite.</title>
        <authorList>
            <person name="Kaur R."/>
            <person name="Stoldt M."/>
            <person name="Jongepier E."/>
            <person name="Feldmeyer B."/>
            <person name="Menzel F."/>
            <person name="Bornberg-Bauer E."/>
            <person name="Foitzik S."/>
        </authorList>
    </citation>
    <scope>NUCLEOTIDE SEQUENCE [LARGE SCALE GENOMIC DNA]</scope>
    <source>
        <tissue evidence="2">Whole body</tissue>
    </source>
</reference>
<evidence type="ECO:0000313" key="3">
    <source>
        <dbReference type="Proteomes" id="UP000310200"/>
    </source>
</evidence>
<evidence type="ECO:0000259" key="1">
    <source>
        <dbReference type="Pfam" id="PF20700"/>
    </source>
</evidence>
<feature type="non-terminal residue" evidence="2">
    <location>
        <position position="137"/>
    </location>
</feature>
<sequence length="137" mass="15053">MGASRIHCGATIFKGLASVLDVRCMHCNELKKVATVRSKYSDTLRNRFDVNFKLGIGMIDTGIGEAQVNTFLSALDIHPVSKSLLKRHERDAGLTIERLAKESCQKSIELERQLTIASERSNFPTVDSSNVDQSAGS</sequence>
<dbReference type="InterPro" id="IPR049012">
    <property type="entry name" value="Mutator_transp_dom"/>
</dbReference>
<dbReference type="AlphaFoldDB" id="A0A4S2KKW6"/>
<name>A0A4S2KKW6_9HYME</name>
<dbReference type="Proteomes" id="UP000310200">
    <property type="component" value="Unassembled WGS sequence"/>
</dbReference>
<evidence type="ECO:0000313" key="2">
    <source>
        <dbReference type="EMBL" id="TGZ50295.1"/>
    </source>
</evidence>
<keyword evidence="3" id="KW-1185">Reference proteome</keyword>
<organism evidence="2 3">
    <name type="scientific">Temnothorax longispinosus</name>
    <dbReference type="NCBI Taxonomy" id="300112"/>
    <lineage>
        <taxon>Eukaryota</taxon>
        <taxon>Metazoa</taxon>
        <taxon>Ecdysozoa</taxon>
        <taxon>Arthropoda</taxon>
        <taxon>Hexapoda</taxon>
        <taxon>Insecta</taxon>
        <taxon>Pterygota</taxon>
        <taxon>Neoptera</taxon>
        <taxon>Endopterygota</taxon>
        <taxon>Hymenoptera</taxon>
        <taxon>Apocrita</taxon>
        <taxon>Aculeata</taxon>
        <taxon>Formicoidea</taxon>
        <taxon>Formicidae</taxon>
        <taxon>Myrmicinae</taxon>
        <taxon>Temnothorax</taxon>
    </lineage>
</organism>
<gene>
    <name evidence="2" type="ORF">DBV15_12063</name>
</gene>
<accession>A0A4S2KKW6</accession>
<protein>
    <recommendedName>
        <fullName evidence="1">Mutator-like transposase domain-containing protein</fullName>
    </recommendedName>
</protein>
<dbReference type="EMBL" id="QBLH01001998">
    <property type="protein sequence ID" value="TGZ50295.1"/>
    <property type="molecule type" value="Genomic_DNA"/>
</dbReference>
<proteinExistence type="predicted"/>
<comment type="caution">
    <text evidence="2">The sequence shown here is derived from an EMBL/GenBank/DDBJ whole genome shotgun (WGS) entry which is preliminary data.</text>
</comment>